<feature type="domain" description="HNH endonuclease 5" evidence="1">
    <location>
        <begin position="148"/>
        <end position="174"/>
    </location>
</feature>
<dbReference type="Pfam" id="PF14279">
    <property type="entry name" value="HNH_5"/>
    <property type="match status" value="1"/>
</dbReference>
<dbReference type="GO" id="GO:0004519">
    <property type="term" value="F:endonuclease activity"/>
    <property type="evidence" value="ECO:0007669"/>
    <property type="project" value="UniProtKB-KW"/>
</dbReference>
<dbReference type="eggNOG" id="COG1403">
    <property type="taxonomic scope" value="Bacteria"/>
</dbReference>
<evidence type="ECO:0000259" key="1">
    <source>
        <dbReference type="Pfam" id="PF14279"/>
    </source>
</evidence>
<dbReference type="STRING" id="395961.Cyan7425_4857"/>
<accession>B8HMF3</accession>
<keyword evidence="2" id="KW-0540">Nuclease</keyword>
<protein>
    <submittedName>
        <fullName evidence="2">HNH endonuclease</fullName>
    </submittedName>
</protein>
<dbReference type="EMBL" id="CP001344">
    <property type="protein sequence ID" value="ACL47160.1"/>
    <property type="molecule type" value="Genomic_DNA"/>
</dbReference>
<reference evidence="2" key="1">
    <citation type="submission" date="2009-01" db="EMBL/GenBank/DDBJ databases">
        <title>Complete sequence of chromosome Cyanothece sp. PCC 7425.</title>
        <authorList>
            <consortium name="US DOE Joint Genome Institute"/>
            <person name="Lucas S."/>
            <person name="Copeland A."/>
            <person name="Lapidus A."/>
            <person name="Glavina del Rio T."/>
            <person name="Dalin E."/>
            <person name="Tice H."/>
            <person name="Bruce D."/>
            <person name="Goodwin L."/>
            <person name="Pitluck S."/>
            <person name="Sims D."/>
            <person name="Meineke L."/>
            <person name="Brettin T."/>
            <person name="Detter J.C."/>
            <person name="Han C."/>
            <person name="Larimer F."/>
            <person name="Land M."/>
            <person name="Hauser L."/>
            <person name="Kyrpides N."/>
            <person name="Ovchinnikova G."/>
            <person name="Liberton M."/>
            <person name="Stoeckel J."/>
            <person name="Banerjee A."/>
            <person name="Singh A."/>
            <person name="Page L."/>
            <person name="Sato H."/>
            <person name="Zhao L."/>
            <person name="Sherman L."/>
            <person name="Pakrasi H."/>
            <person name="Richardson P."/>
        </authorList>
    </citation>
    <scope>NUCLEOTIDE SEQUENCE</scope>
    <source>
        <strain evidence="2">PCC 7425</strain>
    </source>
</reference>
<evidence type="ECO:0000313" key="2">
    <source>
        <dbReference type="EMBL" id="ACL47160.1"/>
    </source>
</evidence>
<dbReference type="InterPro" id="IPR029471">
    <property type="entry name" value="HNH_5"/>
</dbReference>
<dbReference type="AlphaFoldDB" id="B8HMF3"/>
<organism evidence="2">
    <name type="scientific">Cyanothece sp. (strain PCC 7425 / ATCC 29141)</name>
    <dbReference type="NCBI Taxonomy" id="395961"/>
    <lineage>
        <taxon>Bacteria</taxon>
        <taxon>Bacillati</taxon>
        <taxon>Cyanobacteriota</taxon>
        <taxon>Cyanophyceae</taxon>
        <taxon>Gomontiellales</taxon>
        <taxon>Cyanothecaceae</taxon>
        <taxon>Cyanothece</taxon>
    </lineage>
</organism>
<dbReference type="Gene3D" id="1.10.30.50">
    <property type="match status" value="1"/>
</dbReference>
<dbReference type="HOGENOM" id="CLU_1307918_0_0_3"/>
<proteinExistence type="predicted"/>
<gene>
    <name evidence="2" type="ordered locus">Cyan7425_4857</name>
</gene>
<keyword evidence="2" id="KW-0378">Hydrolase</keyword>
<keyword evidence="2" id="KW-0255">Endonuclease</keyword>
<dbReference type="InterPro" id="IPR003615">
    <property type="entry name" value="HNH_nuc"/>
</dbReference>
<dbReference type="OrthoDB" id="9802901at2"/>
<dbReference type="KEGG" id="cyn:Cyan7425_4857"/>
<dbReference type="CDD" id="cd00085">
    <property type="entry name" value="HNHc"/>
    <property type="match status" value="1"/>
</dbReference>
<sequence length="211" mass="24176">MSTALPDRYCLREPIPEIAEAAALLNEAVNAHLAGNSQLAEKLIRQADMPLIRDWTESIWGSKSPYIQYRVVPDQPEILPKDRRTKRMPSSAEKQTLHLRDGYHCRFCEIPLIRQEVRQKIATVYPTALPWGKTNVTQHAAFQAMWVQYDHLIPYARGGTNDMDNMVITCAPCNFGRMNYTLAEVGLIDPRLREPIQSEWDGLERFLVLKA</sequence>
<name>B8HMF3_CYAP4</name>